<protein>
    <recommendedName>
        <fullName evidence="3">Ribonuclease P protein subunit</fullName>
    </recommendedName>
</protein>
<dbReference type="Pfam" id="PF01868">
    <property type="entry name" value="RNase_P-MRP_p29"/>
    <property type="match status" value="1"/>
</dbReference>
<dbReference type="InterPro" id="IPR016848">
    <property type="entry name" value="RNase_P/MRP_Rpp29-subunit"/>
</dbReference>
<dbReference type="GO" id="GO:0033204">
    <property type="term" value="F:ribonuclease P RNA binding"/>
    <property type="evidence" value="ECO:0007669"/>
    <property type="project" value="InterPro"/>
</dbReference>
<dbReference type="Gene3D" id="2.30.30.210">
    <property type="entry name" value="Ribonuclease P/MRP, subunit p29"/>
    <property type="match status" value="1"/>
</dbReference>
<comment type="caution">
    <text evidence="5">The sequence shown here is derived from an EMBL/GenBank/DDBJ whole genome shotgun (WGS) entry which is preliminary data.</text>
</comment>
<comment type="subcellular location">
    <subcellularLocation>
        <location evidence="1">Nucleus</location>
    </subcellularLocation>
</comment>
<dbReference type="Proteomes" id="UP001152607">
    <property type="component" value="Unassembled WGS sequence"/>
</dbReference>
<reference evidence="5" key="1">
    <citation type="submission" date="2023-01" db="EMBL/GenBank/DDBJ databases">
        <authorList>
            <person name="Van Ghelder C."/>
            <person name="Rancurel C."/>
        </authorList>
    </citation>
    <scope>NUCLEOTIDE SEQUENCE</scope>
    <source>
        <strain evidence="5">CNCM I-4278</strain>
    </source>
</reference>
<dbReference type="InterPro" id="IPR002730">
    <property type="entry name" value="Rpp29/RNP1"/>
</dbReference>
<sequence length="246" mass="27781">MSTQPPSNIPFAQTLLSRAHSPSTAESHYTERVHKRPLHTRATSPTPSARALRRRALTTRHETAHARRKLKPRPLSAAKKRALGLTEIPKAQQKYAVYKGLHDLWCGYMRDILGLTSGMKTYVTAAQVGQMLGTADMHGALVEVTRSRCVSRVGIRGIVVRDTKFTFEIITEKDTIKAVPKEHTMFRFEVPLQETGEERVGSVGTGEDQQRERLKPLVFEVLGEQIQVRGAERANRKFRMHYQSDV</sequence>
<dbReference type="PIRSF" id="PIRSF027081">
    <property type="entry name" value="RNase_P/MRP_p29_subunit"/>
    <property type="match status" value="1"/>
</dbReference>
<dbReference type="InterPro" id="IPR023534">
    <property type="entry name" value="Rof/RNase_P-like"/>
</dbReference>
<dbReference type="PANTHER" id="PTHR13348:SF0">
    <property type="entry name" value="RIBONUCLEASE P PROTEIN SUBUNIT P29"/>
    <property type="match status" value="1"/>
</dbReference>
<dbReference type="AlphaFoldDB" id="A0A9W4U2F7"/>
<dbReference type="GO" id="GO:0001682">
    <property type="term" value="P:tRNA 5'-leader removal"/>
    <property type="evidence" value="ECO:0007669"/>
    <property type="project" value="InterPro"/>
</dbReference>
<gene>
    <name evidence="5" type="ORF">PDIGIT_LOCUS1739</name>
</gene>
<proteinExistence type="inferred from homology"/>
<keyword evidence="3" id="KW-0819">tRNA processing</keyword>
<name>A0A9W4U2F7_9PLEO</name>
<dbReference type="EMBL" id="CAOQHR010000001">
    <property type="protein sequence ID" value="CAI6271423.1"/>
    <property type="molecule type" value="Genomic_DNA"/>
</dbReference>
<comment type="similarity">
    <text evidence="2">Belongs to the eukaryotic/archaeal RNase P protein component 1 family.</text>
</comment>
<dbReference type="SUPFAM" id="SSF101744">
    <property type="entry name" value="Rof/RNase P subunit-like"/>
    <property type="match status" value="1"/>
</dbReference>
<dbReference type="SMART" id="SM00538">
    <property type="entry name" value="POP4"/>
    <property type="match status" value="1"/>
</dbReference>
<keyword evidence="3" id="KW-0539">Nucleus</keyword>
<keyword evidence="6" id="KW-1185">Reference proteome</keyword>
<evidence type="ECO:0000256" key="1">
    <source>
        <dbReference type="ARBA" id="ARBA00004123"/>
    </source>
</evidence>
<evidence type="ECO:0000256" key="4">
    <source>
        <dbReference type="SAM" id="MobiDB-lite"/>
    </source>
</evidence>
<dbReference type="OrthoDB" id="124041at2759"/>
<dbReference type="InterPro" id="IPR036980">
    <property type="entry name" value="RNase_P/MRP_Rpp29_sf"/>
</dbReference>
<organism evidence="5 6">
    <name type="scientific">Periconia digitata</name>
    <dbReference type="NCBI Taxonomy" id="1303443"/>
    <lineage>
        <taxon>Eukaryota</taxon>
        <taxon>Fungi</taxon>
        <taxon>Dikarya</taxon>
        <taxon>Ascomycota</taxon>
        <taxon>Pezizomycotina</taxon>
        <taxon>Dothideomycetes</taxon>
        <taxon>Pleosporomycetidae</taxon>
        <taxon>Pleosporales</taxon>
        <taxon>Massarineae</taxon>
        <taxon>Periconiaceae</taxon>
        <taxon>Periconia</taxon>
    </lineage>
</organism>
<evidence type="ECO:0000313" key="5">
    <source>
        <dbReference type="EMBL" id="CAI6271423.1"/>
    </source>
</evidence>
<evidence type="ECO:0000256" key="2">
    <source>
        <dbReference type="ARBA" id="ARBA00006181"/>
    </source>
</evidence>
<evidence type="ECO:0000313" key="6">
    <source>
        <dbReference type="Proteomes" id="UP001152607"/>
    </source>
</evidence>
<evidence type="ECO:0000256" key="3">
    <source>
        <dbReference type="PIRNR" id="PIRNR027081"/>
    </source>
</evidence>
<dbReference type="GO" id="GO:0000172">
    <property type="term" value="C:ribonuclease MRP complex"/>
    <property type="evidence" value="ECO:0007669"/>
    <property type="project" value="InterPro"/>
</dbReference>
<dbReference type="GO" id="GO:0030677">
    <property type="term" value="C:ribonuclease P complex"/>
    <property type="evidence" value="ECO:0007669"/>
    <property type="project" value="InterPro"/>
</dbReference>
<dbReference type="GO" id="GO:0005634">
    <property type="term" value="C:nucleus"/>
    <property type="evidence" value="ECO:0007669"/>
    <property type="project" value="UniProtKB-SubCell"/>
</dbReference>
<dbReference type="PANTHER" id="PTHR13348">
    <property type="entry name" value="RIBONUCLEASE P SUBUNIT P29"/>
    <property type="match status" value="1"/>
</dbReference>
<dbReference type="GO" id="GO:0006364">
    <property type="term" value="P:rRNA processing"/>
    <property type="evidence" value="ECO:0007669"/>
    <property type="project" value="TreeGrafter"/>
</dbReference>
<accession>A0A9W4U2F7</accession>
<feature type="region of interest" description="Disordered" evidence="4">
    <location>
        <begin position="20"/>
        <end position="52"/>
    </location>
</feature>